<sequence length="520" mass="55694">MTLGKGISLVGGLTLVSRLFGFVRDLLMARYLGAGMAADAFFIAFKLPNFFRRLFAEGAFSVAFIPMFSRILGKDITEESQANARVFAEKVLAVFLPILLLLLLIMELAMVPVMFGLTGGFEGNQEKFNLAVELGRYTFPYLVLVSLVTLWAGMLNAFGRFAAAAFAPVLLNISMIAAMLMAPETDVIVARYLAVGISVAGVLQLVLLMYAAKKNNLSLRLRLPRLSPDVKQLLILIGPAAVGAGAMQLNLLIDVFLAARYLPEGSVSWLFYADRLNQLPIGVIGVAVGTVLLPDIARRLGSGDETGALHQQNQALVFSMMLTIPAALALATIAQPLIASLFEREAFSSADSFQTSAALVAYALGLPAYVLTKVLAPGFYARGDTKTPVKFGIITLVVNTSANLLLIGPFGHVGLALGTAIAAWVNVLLLYGSLHLRGHFSLIKGVRLKLVKFLLSAVVMAYGLMVASAYLRPFFAEDTLGRVGALAALIVGGGLLYFIVLLLIRGIGLSEFRAIFSRKA</sequence>
<feature type="transmembrane region" description="Helical" evidence="10">
    <location>
        <begin position="316"/>
        <end position="338"/>
    </location>
</feature>
<dbReference type="NCBIfam" id="TIGR01695">
    <property type="entry name" value="murJ_mviN"/>
    <property type="match status" value="1"/>
</dbReference>
<dbReference type="GO" id="GO:0005886">
    <property type="term" value="C:plasma membrane"/>
    <property type="evidence" value="ECO:0007669"/>
    <property type="project" value="UniProtKB-SubCell"/>
</dbReference>
<keyword evidence="10 11" id="KW-0961">Cell wall biogenesis/degradation</keyword>
<dbReference type="InterPro" id="IPR051050">
    <property type="entry name" value="Lipid_II_flippase_MurJ/MviN"/>
</dbReference>
<evidence type="ECO:0000313" key="13">
    <source>
        <dbReference type="Proteomes" id="UP001268683"/>
    </source>
</evidence>
<organism evidence="12 13">
    <name type="scientific">Temperatibacter marinus</name>
    <dbReference type="NCBI Taxonomy" id="1456591"/>
    <lineage>
        <taxon>Bacteria</taxon>
        <taxon>Pseudomonadati</taxon>
        <taxon>Pseudomonadota</taxon>
        <taxon>Alphaproteobacteria</taxon>
        <taxon>Kordiimonadales</taxon>
        <taxon>Temperatibacteraceae</taxon>
        <taxon>Temperatibacter</taxon>
    </lineage>
</organism>
<proteinExistence type="inferred from homology"/>
<evidence type="ECO:0000256" key="11">
    <source>
        <dbReference type="PIRNR" id="PIRNR002869"/>
    </source>
</evidence>
<evidence type="ECO:0000256" key="8">
    <source>
        <dbReference type="ARBA" id="ARBA00060041"/>
    </source>
</evidence>
<keyword evidence="5 10" id="KW-0573">Peptidoglycan synthesis</keyword>
<dbReference type="PIRSF" id="PIRSF002869">
    <property type="entry name" value="MviN"/>
    <property type="match status" value="1"/>
</dbReference>
<keyword evidence="10 11" id="KW-0813">Transport</keyword>
<evidence type="ECO:0000256" key="5">
    <source>
        <dbReference type="ARBA" id="ARBA00022984"/>
    </source>
</evidence>
<keyword evidence="4 10" id="KW-0133">Cell shape</keyword>
<evidence type="ECO:0000256" key="9">
    <source>
        <dbReference type="ARBA" id="ARBA00061532"/>
    </source>
</evidence>
<dbReference type="PANTHER" id="PTHR47019:SF1">
    <property type="entry name" value="LIPID II FLIPPASE MURJ"/>
    <property type="match status" value="1"/>
</dbReference>
<keyword evidence="13" id="KW-1185">Reference proteome</keyword>
<comment type="similarity">
    <text evidence="9 10 11">Belongs to the MurJ/MviN family.</text>
</comment>
<feature type="transmembrane region" description="Helical" evidence="10">
    <location>
        <begin position="161"/>
        <end position="182"/>
    </location>
</feature>
<protein>
    <recommendedName>
        <fullName evidence="10">Probable lipid II flippase MurJ</fullName>
    </recommendedName>
</protein>
<feature type="transmembrane region" description="Helical" evidence="10">
    <location>
        <begin position="388"/>
        <end position="407"/>
    </location>
</feature>
<feature type="transmembrane region" description="Helical" evidence="10">
    <location>
        <begin position="94"/>
        <end position="117"/>
    </location>
</feature>
<reference evidence="12" key="1">
    <citation type="submission" date="2023-04" db="EMBL/GenBank/DDBJ databases">
        <title>Complete genome sequence of Temperatibacter marinus.</title>
        <authorList>
            <person name="Rong J.-C."/>
            <person name="Yi M.-L."/>
            <person name="Zhao Q."/>
        </authorList>
    </citation>
    <scope>NUCLEOTIDE SEQUENCE</scope>
    <source>
        <strain evidence="12">NBRC 110045</strain>
    </source>
</reference>
<dbReference type="GO" id="GO:0008360">
    <property type="term" value="P:regulation of cell shape"/>
    <property type="evidence" value="ECO:0007669"/>
    <property type="project" value="UniProtKB-UniRule"/>
</dbReference>
<dbReference type="GO" id="GO:0034204">
    <property type="term" value="P:lipid translocation"/>
    <property type="evidence" value="ECO:0007669"/>
    <property type="project" value="TreeGrafter"/>
</dbReference>
<evidence type="ECO:0000256" key="1">
    <source>
        <dbReference type="ARBA" id="ARBA00004651"/>
    </source>
</evidence>
<feature type="transmembrane region" description="Helical" evidence="10">
    <location>
        <begin position="413"/>
        <end position="432"/>
    </location>
</feature>
<dbReference type="HAMAP" id="MF_02078">
    <property type="entry name" value="MurJ_MviN"/>
    <property type="match status" value="1"/>
</dbReference>
<dbReference type="GO" id="GO:0071555">
    <property type="term" value="P:cell wall organization"/>
    <property type="evidence" value="ECO:0007669"/>
    <property type="project" value="UniProtKB-UniRule"/>
</dbReference>
<dbReference type="GO" id="GO:0015648">
    <property type="term" value="F:lipid-linked peptidoglycan transporter activity"/>
    <property type="evidence" value="ECO:0007669"/>
    <property type="project" value="UniProtKB-UniRule"/>
</dbReference>
<evidence type="ECO:0000256" key="10">
    <source>
        <dbReference type="HAMAP-Rule" id="MF_02078"/>
    </source>
</evidence>
<dbReference type="RefSeq" id="WP_310799598.1">
    <property type="nucleotide sequence ID" value="NZ_CP123872.1"/>
</dbReference>
<dbReference type="PANTHER" id="PTHR47019">
    <property type="entry name" value="LIPID II FLIPPASE MURJ"/>
    <property type="match status" value="1"/>
</dbReference>
<evidence type="ECO:0000256" key="3">
    <source>
        <dbReference type="ARBA" id="ARBA00022692"/>
    </source>
</evidence>
<comment type="function">
    <text evidence="8 10 11">Involved in peptidoglycan biosynthesis. Transports lipid-linked peptidoglycan precursors from the inner to the outer leaflet of the cytoplasmic membrane.</text>
</comment>
<feature type="transmembrane region" description="Helical" evidence="10">
    <location>
        <begin position="483"/>
        <end position="504"/>
    </location>
</feature>
<dbReference type="Proteomes" id="UP001268683">
    <property type="component" value="Chromosome"/>
</dbReference>
<comment type="subcellular location">
    <subcellularLocation>
        <location evidence="10">Cell inner membrane</location>
        <topology evidence="10">Multi-pass membrane protein</topology>
    </subcellularLocation>
    <subcellularLocation>
        <location evidence="1">Cell membrane</location>
        <topology evidence="1">Multi-pass membrane protein</topology>
    </subcellularLocation>
</comment>
<evidence type="ECO:0000256" key="2">
    <source>
        <dbReference type="ARBA" id="ARBA00022475"/>
    </source>
</evidence>
<dbReference type="GO" id="GO:0009252">
    <property type="term" value="P:peptidoglycan biosynthetic process"/>
    <property type="evidence" value="ECO:0007669"/>
    <property type="project" value="UniProtKB-UniRule"/>
</dbReference>
<dbReference type="PRINTS" id="PR01806">
    <property type="entry name" value="VIRFACTRMVIN"/>
</dbReference>
<accession>A0AA52HA96</accession>
<dbReference type="KEGG" id="tmk:QGN29_05055"/>
<feature type="transmembrane region" description="Helical" evidence="10">
    <location>
        <begin position="279"/>
        <end position="296"/>
    </location>
</feature>
<feature type="transmembrane region" description="Helical" evidence="10">
    <location>
        <begin position="453"/>
        <end position="471"/>
    </location>
</feature>
<keyword evidence="7 10" id="KW-0472">Membrane</keyword>
<feature type="transmembrane region" description="Helical" evidence="10">
    <location>
        <begin position="188"/>
        <end position="212"/>
    </location>
</feature>
<dbReference type="AlphaFoldDB" id="A0AA52HA96"/>
<feature type="transmembrane region" description="Helical" evidence="10">
    <location>
        <begin position="30"/>
        <end position="48"/>
    </location>
</feature>
<feature type="transmembrane region" description="Helical" evidence="10">
    <location>
        <begin position="137"/>
        <end position="154"/>
    </location>
</feature>
<dbReference type="EMBL" id="CP123872">
    <property type="protein sequence ID" value="WND03744.1"/>
    <property type="molecule type" value="Genomic_DNA"/>
</dbReference>
<keyword evidence="10" id="KW-0997">Cell inner membrane</keyword>
<dbReference type="InterPro" id="IPR004268">
    <property type="entry name" value="MurJ"/>
</dbReference>
<feature type="transmembrane region" description="Helical" evidence="10">
    <location>
        <begin position="233"/>
        <end position="259"/>
    </location>
</feature>
<name>A0AA52HA96_9PROT</name>
<evidence type="ECO:0000256" key="7">
    <source>
        <dbReference type="ARBA" id="ARBA00023136"/>
    </source>
</evidence>
<evidence type="ECO:0000256" key="6">
    <source>
        <dbReference type="ARBA" id="ARBA00022989"/>
    </source>
</evidence>
<comment type="pathway">
    <text evidence="10">Cell wall biogenesis; peptidoglycan biosynthesis.</text>
</comment>
<dbReference type="CDD" id="cd13123">
    <property type="entry name" value="MATE_MurJ_like"/>
    <property type="match status" value="1"/>
</dbReference>
<gene>
    <name evidence="10 12" type="primary">murJ</name>
    <name evidence="12" type="ORF">QGN29_05055</name>
</gene>
<evidence type="ECO:0000313" key="12">
    <source>
        <dbReference type="EMBL" id="WND03744.1"/>
    </source>
</evidence>
<keyword evidence="2 10" id="KW-1003">Cell membrane</keyword>
<feature type="transmembrane region" description="Helical" evidence="10">
    <location>
        <begin position="358"/>
        <end position="376"/>
    </location>
</feature>
<evidence type="ECO:0000256" key="4">
    <source>
        <dbReference type="ARBA" id="ARBA00022960"/>
    </source>
</evidence>
<keyword evidence="3 10" id="KW-0812">Transmembrane</keyword>
<dbReference type="Pfam" id="PF03023">
    <property type="entry name" value="MurJ"/>
    <property type="match status" value="1"/>
</dbReference>
<keyword evidence="6 10" id="KW-1133">Transmembrane helix</keyword>